<dbReference type="AlphaFoldDB" id="A0A7R9KTW0"/>
<sequence length="416" mass="47187">MRIELLTIHVRKPDLKLTISLYIMPIYKINNDGYNDYMLAIDIPDSVETIKDLKSFLLTKGLYNENTHSIGLKCLSMDSSNKSYMLFDDDHKLDSYWRDNAFEILIWAKLDAQSLWYGPSKESEENITQLCEEMSALKASNESEVKALKAQLKTSNDSMEAMEKGIYDLNQSNQQMVTDLSEVLALKTQLKTSKDSMDTQIKDLRQQLCDQKLVGFSEEFNASNESEANPLKAQLKTAMDSIETITEEINDLREKDQTVATDVNELDIIVITVITLFITCLLYADYYVWKTISGLSDGLRALKGSKLIIESDVKQLAQQMNAQNIRCSASDSSSSTSSIGSHNQLTTNSDKISDDIYIRETFKKIENQIKTQYQMTYTLLKALVIENGLSLKALEDIRQLTEDSEDSESMTCVDQK</sequence>
<evidence type="ECO:0000313" key="3">
    <source>
        <dbReference type="EMBL" id="CAD7629313.1"/>
    </source>
</evidence>
<evidence type="ECO:0000256" key="1">
    <source>
        <dbReference type="SAM" id="Coils"/>
    </source>
</evidence>
<feature type="compositionally biased region" description="Low complexity" evidence="2">
    <location>
        <begin position="328"/>
        <end position="341"/>
    </location>
</feature>
<keyword evidence="1" id="KW-0175">Coiled coil</keyword>
<dbReference type="EMBL" id="CAJPIZ010006695">
    <property type="protein sequence ID" value="CAG2109743.1"/>
    <property type="molecule type" value="Genomic_DNA"/>
</dbReference>
<evidence type="ECO:0000256" key="2">
    <source>
        <dbReference type="SAM" id="MobiDB-lite"/>
    </source>
</evidence>
<accession>A0A7R9KTW0</accession>
<organism evidence="3">
    <name type="scientific">Medioppia subpectinata</name>
    <dbReference type="NCBI Taxonomy" id="1979941"/>
    <lineage>
        <taxon>Eukaryota</taxon>
        <taxon>Metazoa</taxon>
        <taxon>Ecdysozoa</taxon>
        <taxon>Arthropoda</taxon>
        <taxon>Chelicerata</taxon>
        <taxon>Arachnida</taxon>
        <taxon>Acari</taxon>
        <taxon>Acariformes</taxon>
        <taxon>Sarcoptiformes</taxon>
        <taxon>Oribatida</taxon>
        <taxon>Brachypylina</taxon>
        <taxon>Oppioidea</taxon>
        <taxon>Oppiidae</taxon>
        <taxon>Medioppia</taxon>
    </lineage>
</organism>
<name>A0A7R9KTW0_9ACAR</name>
<evidence type="ECO:0000313" key="4">
    <source>
        <dbReference type="Proteomes" id="UP000759131"/>
    </source>
</evidence>
<proteinExistence type="predicted"/>
<protein>
    <submittedName>
        <fullName evidence="3">Uncharacterized protein</fullName>
    </submittedName>
</protein>
<gene>
    <name evidence="3" type="ORF">OSB1V03_LOCUS9730</name>
</gene>
<feature type="region of interest" description="Disordered" evidence="2">
    <location>
        <begin position="327"/>
        <end position="346"/>
    </location>
</feature>
<dbReference type="EMBL" id="OC861270">
    <property type="protein sequence ID" value="CAD7629313.1"/>
    <property type="molecule type" value="Genomic_DNA"/>
</dbReference>
<dbReference type="Proteomes" id="UP000759131">
    <property type="component" value="Unassembled WGS sequence"/>
</dbReference>
<reference evidence="3" key="1">
    <citation type="submission" date="2020-11" db="EMBL/GenBank/DDBJ databases">
        <authorList>
            <person name="Tran Van P."/>
        </authorList>
    </citation>
    <scope>NUCLEOTIDE SEQUENCE</scope>
</reference>
<feature type="coiled-coil region" evidence="1">
    <location>
        <begin position="120"/>
        <end position="151"/>
    </location>
</feature>
<keyword evidence="4" id="KW-1185">Reference proteome</keyword>